<feature type="transmembrane region" description="Helical" evidence="1">
    <location>
        <begin position="147"/>
        <end position="168"/>
    </location>
</feature>
<gene>
    <name evidence="2" type="ORF">KDK67_07785</name>
</gene>
<dbReference type="AlphaFoldDB" id="A0A9E5DBG6"/>
<organism evidence="2 3">
    <name type="scientific">Methanococcoides seepicolus</name>
    <dbReference type="NCBI Taxonomy" id="2828780"/>
    <lineage>
        <taxon>Archaea</taxon>
        <taxon>Methanobacteriati</taxon>
        <taxon>Methanobacteriota</taxon>
        <taxon>Stenosarchaea group</taxon>
        <taxon>Methanomicrobia</taxon>
        <taxon>Methanosarcinales</taxon>
        <taxon>Methanosarcinaceae</taxon>
        <taxon>Methanococcoides</taxon>
    </lineage>
</organism>
<feature type="transmembrane region" description="Helical" evidence="1">
    <location>
        <begin position="21"/>
        <end position="41"/>
    </location>
</feature>
<sequence length="244" mass="27321">MTNSITDTSQRKAVRVAGFMFLFSLMVPFFNWTFVLSKLIVAENVMATANNIVANQLLFRIGMTIELIMSAGLIVLALALYIILKPVNKNLALLALLWKLVEATIAAAIVLVSFIALQFLNGDAYVTVFTPEQLQVLVGFLLNEHTALYSIPMVFLGLDMMVFSYLFFKSKYIPRILASFGILSFALIFIHALMYILAPEYATMPINQVLFWVPSGLFEIIIGLWLLFKGINVQQGDDYIEEAA</sequence>
<comment type="caution">
    <text evidence="2">The sequence shown here is derived from an EMBL/GenBank/DDBJ whole genome shotgun (WGS) entry which is preliminary data.</text>
</comment>
<evidence type="ECO:0000313" key="3">
    <source>
        <dbReference type="Proteomes" id="UP001056766"/>
    </source>
</evidence>
<name>A0A9E5DBG6_9EURY</name>
<proteinExistence type="predicted"/>
<dbReference type="EMBL" id="JAGSOI010000027">
    <property type="protein sequence ID" value="MCM1986892.1"/>
    <property type="molecule type" value="Genomic_DNA"/>
</dbReference>
<evidence type="ECO:0000256" key="1">
    <source>
        <dbReference type="SAM" id="Phobius"/>
    </source>
</evidence>
<feature type="transmembrane region" description="Helical" evidence="1">
    <location>
        <begin position="61"/>
        <end position="84"/>
    </location>
</feature>
<accession>A0A9E5DBG6</accession>
<reference evidence="2" key="1">
    <citation type="journal article" date="2021" name="mSystems">
        <title>Bacteria and Archaea Synergistically Convert Glycine Betaine to Biogenic Methane in the Formosa Cold Seep of the South China Sea.</title>
        <authorList>
            <person name="Li L."/>
            <person name="Zhang W."/>
            <person name="Zhang S."/>
            <person name="Song L."/>
            <person name="Sun Q."/>
            <person name="Zhang H."/>
            <person name="Xiang H."/>
            <person name="Dong X."/>
        </authorList>
    </citation>
    <scope>NUCLEOTIDE SEQUENCE</scope>
    <source>
        <strain evidence="2">LLY</strain>
    </source>
</reference>
<feature type="transmembrane region" description="Helical" evidence="1">
    <location>
        <begin position="209"/>
        <end position="228"/>
    </location>
</feature>
<protein>
    <submittedName>
        <fullName evidence="2">DUF4386 domain-containing protein</fullName>
    </submittedName>
</protein>
<reference evidence="2" key="2">
    <citation type="submission" date="2021-04" db="EMBL/GenBank/DDBJ databases">
        <authorList>
            <person name="Dong X."/>
        </authorList>
    </citation>
    <scope>NUCLEOTIDE SEQUENCE</scope>
    <source>
        <strain evidence="2">LLY</strain>
    </source>
</reference>
<keyword evidence="1" id="KW-0472">Membrane</keyword>
<feature type="transmembrane region" description="Helical" evidence="1">
    <location>
        <begin position="96"/>
        <end position="120"/>
    </location>
</feature>
<dbReference type="InterPro" id="IPR025495">
    <property type="entry name" value="DUF4386"/>
</dbReference>
<dbReference type="RefSeq" id="WP_250868240.1">
    <property type="nucleotide sequence ID" value="NZ_JAGSOI010000027.1"/>
</dbReference>
<dbReference type="Proteomes" id="UP001056766">
    <property type="component" value="Unassembled WGS sequence"/>
</dbReference>
<feature type="transmembrane region" description="Helical" evidence="1">
    <location>
        <begin position="175"/>
        <end position="197"/>
    </location>
</feature>
<dbReference type="Pfam" id="PF14329">
    <property type="entry name" value="DUF4386"/>
    <property type="match status" value="1"/>
</dbReference>
<keyword evidence="1" id="KW-0812">Transmembrane</keyword>
<keyword evidence="1" id="KW-1133">Transmembrane helix</keyword>
<evidence type="ECO:0000313" key="2">
    <source>
        <dbReference type="EMBL" id="MCM1986892.1"/>
    </source>
</evidence>
<keyword evidence="3" id="KW-1185">Reference proteome</keyword>